<comment type="caution">
    <text evidence="3">The sequence shown here is derived from an EMBL/GenBank/DDBJ whole genome shotgun (WGS) entry which is preliminary data.</text>
</comment>
<evidence type="ECO:0000313" key="4">
    <source>
        <dbReference type="Proteomes" id="UP000293045"/>
    </source>
</evidence>
<evidence type="ECO:0000313" key="3">
    <source>
        <dbReference type="EMBL" id="TBT97438.1"/>
    </source>
</evidence>
<feature type="domain" description="USP" evidence="2">
    <location>
        <begin position="61"/>
        <end position="344"/>
    </location>
</feature>
<dbReference type="InterPro" id="IPR038765">
    <property type="entry name" value="Papain-like_cys_pep_sf"/>
</dbReference>
<dbReference type="Pfam" id="PF00443">
    <property type="entry name" value="UCH"/>
    <property type="match status" value="1"/>
</dbReference>
<dbReference type="VEuPathDB" id="MicrosporidiaDB:CWI36_0290p0020"/>
<protein>
    <recommendedName>
        <fullName evidence="2">USP domain-containing protein</fullName>
    </recommendedName>
</protein>
<evidence type="ECO:0000256" key="1">
    <source>
        <dbReference type="SAM" id="Phobius"/>
    </source>
</evidence>
<gene>
    <name evidence="3" type="ORF">CWI39_2949p0010</name>
</gene>
<dbReference type="Gene3D" id="3.90.70.10">
    <property type="entry name" value="Cysteine proteinases"/>
    <property type="match status" value="1"/>
</dbReference>
<dbReference type="EMBL" id="PIXR01002949">
    <property type="protein sequence ID" value="TBT97438.1"/>
    <property type="molecule type" value="Genomic_DNA"/>
</dbReference>
<dbReference type="InterPro" id="IPR001394">
    <property type="entry name" value="Peptidase_C19_UCH"/>
</dbReference>
<dbReference type="InterPro" id="IPR028889">
    <property type="entry name" value="USP"/>
</dbReference>
<sequence length="345" mass="40166">MQKNGNLHIMKSRKVLFSLLISLIIVQIFVLIVLFKKQRKINNEKNQLNSKITSSSGKIIVGLKNENLVCYFNALLQAFYFQNNFLEKLFSYKHTQDQKCISILKEVFNKMSKGIIVNTSKYLKQILDLDAQNKSFKFGNFEDAGTCFNIFFLRILKELNNGREVICSEITDIEQFKTNCFIGELYFYQLKRTYYCSICNETNIEFQNNHTVCLYLNNSVQESINIMFNTECFECYQSNPEEGVHFATNIFEITSLGSNIIIKNTHFPMKNANVLINNKITIHNQEYIFKACVFHIIGLHYYTVASLESVLYKLDDLSVSKLNIKSIEVFGFKHLPDILIYEKSE</sequence>
<keyword evidence="1" id="KW-1133">Transmembrane helix</keyword>
<keyword evidence="1" id="KW-0812">Transmembrane</keyword>
<evidence type="ECO:0000259" key="2">
    <source>
        <dbReference type="PROSITE" id="PS50235"/>
    </source>
</evidence>
<dbReference type="VEuPathDB" id="MicrosporidiaDB:CWI39_2949p0010"/>
<organism evidence="3 4">
    <name type="scientific">Hamiltosporidium magnivora</name>
    <dbReference type="NCBI Taxonomy" id="148818"/>
    <lineage>
        <taxon>Eukaryota</taxon>
        <taxon>Fungi</taxon>
        <taxon>Fungi incertae sedis</taxon>
        <taxon>Microsporidia</taxon>
        <taxon>Dubosqiidae</taxon>
        <taxon>Hamiltosporidium</taxon>
    </lineage>
</organism>
<dbReference type="SUPFAM" id="SSF54001">
    <property type="entry name" value="Cysteine proteinases"/>
    <property type="match status" value="1"/>
</dbReference>
<keyword evidence="1" id="KW-0472">Membrane</keyword>
<dbReference type="GO" id="GO:0004843">
    <property type="term" value="F:cysteine-type deubiquitinase activity"/>
    <property type="evidence" value="ECO:0007669"/>
    <property type="project" value="InterPro"/>
</dbReference>
<dbReference type="GO" id="GO:0016579">
    <property type="term" value="P:protein deubiquitination"/>
    <property type="evidence" value="ECO:0007669"/>
    <property type="project" value="InterPro"/>
</dbReference>
<feature type="transmembrane region" description="Helical" evidence="1">
    <location>
        <begin position="15"/>
        <end position="35"/>
    </location>
</feature>
<reference evidence="3 4" key="1">
    <citation type="submission" date="2017-12" db="EMBL/GenBank/DDBJ databases">
        <authorList>
            <person name="Pombert J.-F."/>
            <person name="Haag K.L."/>
            <person name="Ebert D."/>
        </authorList>
    </citation>
    <scope>NUCLEOTIDE SEQUENCE [LARGE SCALE GENOMIC DNA]</scope>
    <source>
        <strain evidence="3">IL-BN-2</strain>
    </source>
</reference>
<proteinExistence type="predicted"/>
<dbReference type="AlphaFoldDB" id="A0A4Q9KRW7"/>
<dbReference type="Proteomes" id="UP000293045">
    <property type="component" value="Unassembled WGS sequence"/>
</dbReference>
<accession>A0A4Q9KRW7</accession>
<dbReference type="PROSITE" id="PS50235">
    <property type="entry name" value="USP_3"/>
    <property type="match status" value="1"/>
</dbReference>
<name>A0A4Q9KRW7_9MICR</name>